<keyword evidence="5" id="KW-0999">Mitochondrion inner membrane</keyword>
<gene>
    <name evidence="10" type="ORF">L9F63_005075</name>
</gene>
<evidence type="ECO:0000256" key="3">
    <source>
        <dbReference type="ARBA" id="ARBA00014604"/>
    </source>
</evidence>
<evidence type="ECO:0000256" key="7">
    <source>
        <dbReference type="ARBA" id="ARBA00023128"/>
    </source>
</evidence>
<reference evidence="10" key="2">
    <citation type="submission" date="2023-05" db="EMBL/GenBank/DDBJ databases">
        <authorList>
            <person name="Fouks B."/>
        </authorList>
    </citation>
    <scope>NUCLEOTIDE SEQUENCE</scope>
    <source>
        <strain evidence="10">Stay&amp;Tobe</strain>
        <tissue evidence="10">Testes</tissue>
    </source>
</reference>
<dbReference type="Proteomes" id="UP001233999">
    <property type="component" value="Unassembled WGS sequence"/>
</dbReference>
<accession>A0AAD8E646</accession>
<keyword evidence="6 9" id="KW-1133">Transmembrane helix</keyword>
<evidence type="ECO:0000256" key="9">
    <source>
        <dbReference type="SAM" id="Phobius"/>
    </source>
</evidence>
<organism evidence="10 11">
    <name type="scientific">Diploptera punctata</name>
    <name type="common">Pacific beetle cockroach</name>
    <dbReference type="NCBI Taxonomy" id="6984"/>
    <lineage>
        <taxon>Eukaryota</taxon>
        <taxon>Metazoa</taxon>
        <taxon>Ecdysozoa</taxon>
        <taxon>Arthropoda</taxon>
        <taxon>Hexapoda</taxon>
        <taxon>Insecta</taxon>
        <taxon>Pterygota</taxon>
        <taxon>Neoptera</taxon>
        <taxon>Polyneoptera</taxon>
        <taxon>Dictyoptera</taxon>
        <taxon>Blattodea</taxon>
        <taxon>Blaberoidea</taxon>
        <taxon>Blaberidae</taxon>
        <taxon>Diplopterinae</taxon>
        <taxon>Diploptera</taxon>
    </lineage>
</organism>
<keyword evidence="11" id="KW-1185">Reference proteome</keyword>
<comment type="similarity">
    <text evidence="2">Belongs to the TMEM186 family.</text>
</comment>
<feature type="transmembrane region" description="Helical" evidence="9">
    <location>
        <begin position="61"/>
        <end position="85"/>
    </location>
</feature>
<keyword evidence="7" id="KW-0496">Mitochondrion</keyword>
<keyword evidence="8 9" id="KW-0472">Membrane</keyword>
<dbReference type="PANTHER" id="PTHR13603:SF1">
    <property type="entry name" value="TRANSMEMBRANE PROTEIN 186"/>
    <property type="match status" value="1"/>
</dbReference>
<evidence type="ECO:0000256" key="2">
    <source>
        <dbReference type="ARBA" id="ARBA00007020"/>
    </source>
</evidence>
<dbReference type="AlphaFoldDB" id="A0AAD8E646"/>
<sequence>MQDTDGLVSEFASKEYNMFYKLPYIKSASLVNKLKKVYTSVVVAGAPVTLGLWAADIISAGTFNAFCCLGSMLCISLYTLGILFYKLIGFVYLSTDNTIVKVSYLDFWGRRVDSYCPIGDIMPLSDMQENPSDIFIKFVQYSSPQILYLTLRFGCIKDMELFVKVFGKINL</sequence>
<keyword evidence="4 9" id="KW-0812">Transmembrane</keyword>
<proteinExistence type="inferred from homology"/>
<evidence type="ECO:0000313" key="11">
    <source>
        <dbReference type="Proteomes" id="UP001233999"/>
    </source>
</evidence>
<evidence type="ECO:0000256" key="4">
    <source>
        <dbReference type="ARBA" id="ARBA00022692"/>
    </source>
</evidence>
<evidence type="ECO:0000256" key="1">
    <source>
        <dbReference type="ARBA" id="ARBA00004448"/>
    </source>
</evidence>
<dbReference type="PANTHER" id="PTHR13603">
    <property type="entry name" value="TRANSMEMBRANE PROTEIN 186"/>
    <property type="match status" value="1"/>
</dbReference>
<evidence type="ECO:0000256" key="8">
    <source>
        <dbReference type="ARBA" id="ARBA00023136"/>
    </source>
</evidence>
<name>A0AAD8E646_DIPPU</name>
<evidence type="ECO:0000256" key="5">
    <source>
        <dbReference type="ARBA" id="ARBA00022792"/>
    </source>
</evidence>
<comment type="subcellular location">
    <subcellularLocation>
        <location evidence="1">Mitochondrion inner membrane</location>
        <topology evidence="1">Multi-pass membrane protein</topology>
    </subcellularLocation>
</comment>
<comment type="caution">
    <text evidence="10">The sequence shown here is derived from an EMBL/GenBank/DDBJ whole genome shotgun (WGS) entry which is preliminary data.</text>
</comment>
<dbReference type="GO" id="GO:0005743">
    <property type="term" value="C:mitochondrial inner membrane"/>
    <property type="evidence" value="ECO:0007669"/>
    <property type="project" value="UniProtKB-SubCell"/>
</dbReference>
<evidence type="ECO:0000256" key="6">
    <source>
        <dbReference type="ARBA" id="ARBA00022989"/>
    </source>
</evidence>
<feature type="transmembrane region" description="Helical" evidence="9">
    <location>
        <begin position="37"/>
        <end position="55"/>
    </location>
</feature>
<evidence type="ECO:0000313" key="10">
    <source>
        <dbReference type="EMBL" id="KAJ9578713.1"/>
    </source>
</evidence>
<reference evidence="10" key="1">
    <citation type="journal article" date="2023" name="IScience">
        <title>Live-bearing cockroach genome reveals convergent evolutionary mechanisms linked to viviparity in insects and beyond.</title>
        <authorList>
            <person name="Fouks B."/>
            <person name="Harrison M.C."/>
            <person name="Mikhailova A.A."/>
            <person name="Marchal E."/>
            <person name="English S."/>
            <person name="Carruthers M."/>
            <person name="Jennings E.C."/>
            <person name="Chiamaka E.L."/>
            <person name="Frigard R.A."/>
            <person name="Pippel M."/>
            <person name="Attardo G.M."/>
            <person name="Benoit J.B."/>
            <person name="Bornberg-Bauer E."/>
            <person name="Tobe S.S."/>
        </authorList>
    </citation>
    <scope>NUCLEOTIDE SEQUENCE</scope>
    <source>
        <strain evidence="10">Stay&amp;Tobe</strain>
    </source>
</reference>
<dbReference type="EMBL" id="JASPKZ010008864">
    <property type="protein sequence ID" value="KAJ9578713.1"/>
    <property type="molecule type" value="Genomic_DNA"/>
</dbReference>
<protein>
    <recommendedName>
        <fullName evidence="3">Transmembrane protein 186</fullName>
    </recommendedName>
</protein>
<dbReference type="InterPro" id="IPR026571">
    <property type="entry name" value="Tmem186"/>
</dbReference>